<feature type="domain" description="Tyr recombinase" evidence="4">
    <location>
        <begin position="192"/>
        <end position="389"/>
    </location>
</feature>
<dbReference type="STRING" id="1041522.GCA_002105755_00925"/>
<organism evidence="5 6">
    <name type="scientific">Mycobacterium colombiense CECT 3035</name>
    <dbReference type="NCBI Taxonomy" id="1041522"/>
    <lineage>
        <taxon>Bacteria</taxon>
        <taxon>Bacillati</taxon>
        <taxon>Actinomycetota</taxon>
        <taxon>Actinomycetes</taxon>
        <taxon>Mycobacteriales</taxon>
        <taxon>Mycobacteriaceae</taxon>
        <taxon>Mycobacterium</taxon>
        <taxon>Mycobacterium avium complex (MAC)</taxon>
    </lineage>
</organism>
<dbReference type="PANTHER" id="PTHR30349">
    <property type="entry name" value="PHAGE INTEGRASE-RELATED"/>
    <property type="match status" value="1"/>
</dbReference>
<keyword evidence="2" id="KW-0233">DNA recombination</keyword>
<gene>
    <name evidence="5" type="ORF">MCOL_V222648</name>
</gene>
<dbReference type="OrthoDB" id="4326943at2"/>
<evidence type="ECO:0000256" key="3">
    <source>
        <dbReference type="SAM" id="MobiDB-lite"/>
    </source>
</evidence>
<dbReference type="PANTHER" id="PTHR30349:SF91">
    <property type="entry name" value="INTA PROTEIN"/>
    <property type="match status" value="1"/>
</dbReference>
<name>J4JU67_9MYCO</name>
<dbReference type="SUPFAM" id="SSF56349">
    <property type="entry name" value="DNA breaking-rejoining enzymes"/>
    <property type="match status" value="1"/>
</dbReference>
<comment type="caution">
    <text evidence="5">The sequence shown here is derived from an EMBL/GenBank/DDBJ whole genome shotgun (WGS) entry which is preliminary data.</text>
</comment>
<dbReference type="AlphaFoldDB" id="J4JU67"/>
<protein>
    <submittedName>
        <fullName evidence="5">Phage integrase family protein</fullName>
    </submittedName>
</protein>
<dbReference type="InterPro" id="IPR013762">
    <property type="entry name" value="Integrase-like_cat_sf"/>
</dbReference>
<dbReference type="Proteomes" id="UP000006455">
    <property type="component" value="Unassembled WGS sequence"/>
</dbReference>
<evidence type="ECO:0000313" key="6">
    <source>
        <dbReference type="Proteomes" id="UP000006455"/>
    </source>
</evidence>
<dbReference type="Gene3D" id="1.10.150.130">
    <property type="match status" value="1"/>
</dbReference>
<evidence type="ECO:0000313" key="5">
    <source>
        <dbReference type="EMBL" id="EJO86757.1"/>
    </source>
</evidence>
<sequence length="397" mass="43644">MAKRRANSQGNVYQRPNGRWEARLRYRDPDTGEQKRVSVYGATQKAALAELKKVRDRIDEGQPPRDATTTVAAWMSHWRATTLAASGRSQATKALYDSLSRKHIEAAPIGRVRLDRLRPSDVEKLVLDMRAQMKPGERTDDNPNPDPVRALADSTIRSTYTVLRASLDGAVRDGLLGKNPAAAVKRPGVERTEARHLDRDAVIKLLDAAKASRYHPALVLIASTGMRRGEAAALRWEHVDLKTGALRVAATVARVDGKLVTTPPKTERSRRQIPLSAPVVEMLRAHRARQKRERLQAGDQWRESDLVFPTEFGTQVDPRNLLRVIQAAAKKAGLQDVYVHTLRHSAASAWLEGGVHIKAVADLLGHSSISITGDIYGHAEDATARAAVDSLANSLGL</sequence>
<dbReference type="Gene3D" id="1.10.443.10">
    <property type="entry name" value="Intergrase catalytic core"/>
    <property type="match status" value="1"/>
</dbReference>
<dbReference type="Pfam" id="PF00589">
    <property type="entry name" value="Phage_integrase"/>
    <property type="match status" value="1"/>
</dbReference>
<dbReference type="InterPro" id="IPR050090">
    <property type="entry name" value="Tyrosine_recombinase_XerCD"/>
</dbReference>
<dbReference type="EMBL" id="AFVW02000007">
    <property type="protein sequence ID" value="EJO86757.1"/>
    <property type="molecule type" value="Genomic_DNA"/>
</dbReference>
<dbReference type="InterPro" id="IPR010998">
    <property type="entry name" value="Integrase_recombinase_N"/>
</dbReference>
<accession>J4JU67</accession>
<feature type="region of interest" description="Disordered" evidence="3">
    <location>
        <begin position="1"/>
        <end position="21"/>
    </location>
</feature>
<evidence type="ECO:0000256" key="2">
    <source>
        <dbReference type="ARBA" id="ARBA00023172"/>
    </source>
</evidence>
<dbReference type="RefSeq" id="WP_007775925.1">
    <property type="nucleotide sequence ID" value="NZ_AFVW02000007.1"/>
</dbReference>
<evidence type="ECO:0000256" key="1">
    <source>
        <dbReference type="ARBA" id="ARBA00023125"/>
    </source>
</evidence>
<dbReference type="GO" id="GO:0003677">
    <property type="term" value="F:DNA binding"/>
    <property type="evidence" value="ECO:0007669"/>
    <property type="project" value="UniProtKB-KW"/>
</dbReference>
<dbReference type="InterPro" id="IPR002104">
    <property type="entry name" value="Integrase_catalytic"/>
</dbReference>
<dbReference type="GO" id="GO:0006310">
    <property type="term" value="P:DNA recombination"/>
    <property type="evidence" value="ECO:0007669"/>
    <property type="project" value="UniProtKB-KW"/>
</dbReference>
<reference evidence="5 6" key="1">
    <citation type="journal article" date="2011" name="J. Bacteriol.">
        <title>Genome sequence of the Mycobacterium colombiense type strain, CECT 3035.</title>
        <authorList>
            <person name="Gonzalez-Perez M."/>
            <person name="Murcia M.I."/>
            <person name="Landsman D."/>
            <person name="Jordan I.K."/>
            <person name="Marino-Ramirez L."/>
        </authorList>
    </citation>
    <scope>NUCLEOTIDE SEQUENCE [LARGE SCALE GENOMIC DNA]</scope>
    <source>
        <strain evidence="5 6">CECT 3035</strain>
    </source>
</reference>
<dbReference type="InterPro" id="IPR011010">
    <property type="entry name" value="DNA_brk_join_enz"/>
</dbReference>
<proteinExistence type="predicted"/>
<evidence type="ECO:0000259" key="4">
    <source>
        <dbReference type="PROSITE" id="PS51898"/>
    </source>
</evidence>
<dbReference type="PROSITE" id="PS51898">
    <property type="entry name" value="TYR_RECOMBINASE"/>
    <property type="match status" value="1"/>
</dbReference>
<dbReference type="GO" id="GO:0015074">
    <property type="term" value="P:DNA integration"/>
    <property type="evidence" value="ECO:0007669"/>
    <property type="project" value="InterPro"/>
</dbReference>
<dbReference type="GeneID" id="31529884"/>
<dbReference type="eggNOG" id="COG0582">
    <property type="taxonomic scope" value="Bacteria"/>
</dbReference>
<dbReference type="CDD" id="cd01189">
    <property type="entry name" value="INT_ICEBs1_C_like"/>
    <property type="match status" value="1"/>
</dbReference>
<keyword evidence="1" id="KW-0238">DNA-binding</keyword>